<feature type="transmembrane region" description="Helical" evidence="6">
    <location>
        <begin position="125"/>
        <end position="147"/>
    </location>
</feature>
<dbReference type="InterPro" id="IPR020846">
    <property type="entry name" value="MFS_dom"/>
</dbReference>
<feature type="transmembrane region" description="Helical" evidence="6">
    <location>
        <begin position="447"/>
        <end position="472"/>
    </location>
</feature>
<feature type="transmembrane region" description="Helical" evidence="6">
    <location>
        <begin position="479"/>
        <end position="502"/>
    </location>
</feature>
<dbReference type="PANTHER" id="PTHR23511:SF36">
    <property type="entry name" value="EG:BACR7A4.13 PROTEIN-RELATED"/>
    <property type="match status" value="1"/>
</dbReference>
<feature type="transmembrane region" description="Helical" evidence="6">
    <location>
        <begin position="318"/>
        <end position="338"/>
    </location>
</feature>
<dbReference type="FunFam" id="1.20.1250.20:FF:000232">
    <property type="entry name" value="Organic cation/carnitine transporter 7"/>
    <property type="match status" value="1"/>
</dbReference>
<dbReference type="Pfam" id="PF07690">
    <property type="entry name" value="MFS_1"/>
    <property type="match status" value="1"/>
</dbReference>
<dbReference type="OrthoDB" id="3936150at2759"/>
<feature type="transmembrane region" description="Helical" evidence="6">
    <location>
        <begin position="159"/>
        <end position="181"/>
    </location>
</feature>
<dbReference type="GO" id="GO:0022857">
    <property type="term" value="F:transmembrane transporter activity"/>
    <property type="evidence" value="ECO:0007669"/>
    <property type="project" value="InterPro"/>
</dbReference>
<gene>
    <name evidence="8" type="primary">Sv2b_7</name>
    <name evidence="8" type="ORF">c0_g1_i6</name>
</gene>
<protein>
    <submittedName>
        <fullName evidence="8">Synaptic vesicle glycoprotein 2B</fullName>
    </submittedName>
</protein>
<dbReference type="InterPro" id="IPR036259">
    <property type="entry name" value="MFS_trans_sf"/>
</dbReference>
<keyword evidence="2" id="KW-0813">Transport</keyword>
<reference evidence="8" key="1">
    <citation type="submission" date="2015-06" db="EMBL/GenBank/DDBJ databases">
        <authorList>
            <person name="Hoefler B.C."/>
            <person name="Straight P.D."/>
        </authorList>
    </citation>
    <scope>NUCLEOTIDE SEQUENCE</scope>
</reference>
<dbReference type="GO" id="GO:0016020">
    <property type="term" value="C:membrane"/>
    <property type="evidence" value="ECO:0007669"/>
    <property type="project" value="UniProtKB-SubCell"/>
</dbReference>
<keyword evidence="5 6" id="KW-0472">Membrane</keyword>
<evidence type="ECO:0000259" key="7">
    <source>
        <dbReference type="PROSITE" id="PS50850"/>
    </source>
</evidence>
<keyword evidence="4 6" id="KW-1133">Transmembrane helix</keyword>
<feature type="transmembrane region" description="Helical" evidence="6">
    <location>
        <begin position="201"/>
        <end position="220"/>
    </location>
</feature>
<name>A0A0K8UTD6_BACLA</name>
<feature type="transmembrane region" description="Helical" evidence="6">
    <location>
        <begin position="25"/>
        <end position="48"/>
    </location>
</feature>
<evidence type="ECO:0000256" key="6">
    <source>
        <dbReference type="SAM" id="Phobius"/>
    </source>
</evidence>
<evidence type="ECO:0000256" key="5">
    <source>
        <dbReference type="ARBA" id="ARBA00023136"/>
    </source>
</evidence>
<evidence type="ECO:0000256" key="1">
    <source>
        <dbReference type="ARBA" id="ARBA00004141"/>
    </source>
</evidence>
<dbReference type="Gene3D" id="1.20.1250.20">
    <property type="entry name" value="MFS general substrate transporter like domains"/>
    <property type="match status" value="1"/>
</dbReference>
<sequence>MAENVGSTTPTSDNRKADFEQAMNLTGFGTFNLVLLIVGIFASCAASFETTTMSYILPIAECDLKMTLFDKGILNGATYAGMISSAVIWGYLADTIGRRKVLIYGFLIDAVCVLCSSLSQNFEMLVAFKFLGGFIVNGPGAVLLTYLTEMHGSAHRPRVLMVYGMVMSLATLIMPLLAWAIFPQDWEFVLFNYLIIHPWQIFLAVCSLPSIIGGLGLIALPESPKFLMSQGRNAEALLAFQKIYSINKRTSRNTYPVKELVEEVPNRIPNVDELIFNVENKPVKRKYKPEPRTFSQSFKEGMKQIKPMFTKPLLGHSLHAYAMQFCILLGLNTVRLWLPQLFASIAEYEALDNDESSSANLCSILEYSVNKTSVITDFHDSCTNLPNVSIDLYVNNIVVSASGLVAYCFAGITVRAIGAKNLLIYGLLISGSLGISLYWSVNGLSTLIISSVFLSVAAVSTSSLLGVVLALFPTSLRSLVVAIAMMFGRLGALAGNMLFPVFMEMGCIQPFLMIGGVLLAAGALSFILPDTEEMSLK</sequence>
<dbReference type="EMBL" id="GDHF01022357">
    <property type="protein sequence ID" value="JAI29957.1"/>
    <property type="molecule type" value="Transcribed_RNA"/>
</dbReference>
<accession>A0A0K8UTD6</accession>
<comment type="subcellular location">
    <subcellularLocation>
        <location evidence="1">Membrane</location>
        <topology evidence="1">Multi-pass membrane protein</topology>
    </subcellularLocation>
</comment>
<dbReference type="PANTHER" id="PTHR23511">
    <property type="entry name" value="SYNAPTIC VESICLE GLYCOPROTEIN 2"/>
    <property type="match status" value="1"/>
</dbReference>
<dbReference type="AlphaFoldDB" id="A0A0K8UTD6"/>
<dbReference type="PROSITE" id="PS50850">
    <property type="entry name" value="MFS"/>
    <property type="match status" value="1"/>
</dbReference>
<proteinExistence type="predicted"/>
<feature type="domain" description="Major facilitator superfamily (MFS) profile" evidence="7">
    <location>
        <begin position="35"/>
        <end position="533"/>
    </location>
</feature>
<evidence type="ECO:0000313" key="8">
    <source>
        <dbReference type="EMBL" id="JAI29957.1"/>
    </source>
</evidence>
<feature type="transmembrane region" description="Helical" evidence="6">
    <location>
        <begin position="508"/>
        <end position="528"/>
    </location>
</feature>
<evidence type="ECO:0000256" key="4">
    <source>
        <dbReference type="ARBA" id="ARBA00022989"/>
    </source>
</evidence>
<dbReference type="SUPFAM" id="SSF103473">
    <property type="entry name" value="MFS general substrate transporter"/>
    <property type="match status" value="1"/>
</dbReference>
<feature type="transmembrane region" description="Helical" evidence="6">
    <location>
        <begin position="101"/>
        <end position="119"/>
    </location>
</feature>
<feature type="transmembrane region" description="Helical" evidence="6">
    <location>
        <begin position="393"/>
        <end position="410"/>
    </location>
</feature>
<dbReference type="InterPro" id="IPR011701">
    <property type="entry name" value="MFS"/>
</dbReference>
<evidence type="ECO:0000256" key="2">
    <source>
        <dbReference type="ARBA" id="ARBA00022448"/>
    </source>
</evidence>
<keyword evidence="3 6" id="KW-0812">Transmembrane</keyword>
<feature type="transmembrane region" description="Helical" evidence="6">
    <location>
        <begin position="422"/>
        <end position="441"/>
    </location>
</feature>
<evidence type="ECO:0000256" key="3">
    <source>
        <dbReference type="ARBA" id="ARBA00022692"/>
    </source>
</evidence>
<organism evidence="8">
    <name type="scientific">Bactrocera latifrons</name>
    <name type="common">Malaysian fruit fly</name>
    <name type="synonym">Chaetodacus latifrons</name>
    <dbReference type="NCBI Taxonomy" id="174628"/>
    <lineage>
        <taxon>Eukaryota</taxon>
        <taxon>Metazoa</taxon>
        <taxon>Ecdysozoa</taxon>
        <taxon>Arthropoda</taxon>
        <taxon>Hexapoda</taxon>
        <taxon>Insecta</taxon>
        <taxon>Pterygota</taxon>
        <taxon>Neoptera</taxon>
        <taxon>Endopterygota</taxon>
        <taxon>Diptera</taxon>
        <taxon>Brachycera</taxon>
        <taxon>Muscomorpha</taxon>
        <taxon>Tephritoidea</taxon>
        <taxon>Tephritidae</taxon>
        <taxon>Bactrocera</taxon>
        <taxon>Bactrocera</taxon>
    </lineage>
</organism>
<feature type="transmembrane region" description="Helical" evidence="6">
    <location>
        <begin position="73"/>
        <end position="92"/>
    </location>
</feature>